<gene>
    <name evidence="2" type="primary">ORF114698</name>
    <name evidence="1" type="synonym">ORF114695</name>
    <name evidence="3" type="synonym">ORF114710</name>
</gene>
<evidence type="ECO:0000313" key="1">
    <source>
        <dbReference type="EMBL" id="CEK79296.1"/>
    </source>
</evidence>
<reference evidence="2" key="1">
    <citation type="submission" date="2014-12" db="EMBL/GenBank/DDBJ databases">
        <title>Insight into the proteome of Arion vulgaris.</title>
        <authorList>
            <person name="Aradska J."/>
            <person name="Bulat T."/>
            <person name="Smidak R."/>
            <person name="Sarate P."/>
            <person name="Gangsoo J."/>
            <person name="Sialana F."/>
            <person name="Bilban M."/>
            <person name="Lubec G."/>
        </authorList>
    </citation>
    <scope>NUCLEOTIDE SEQUENCE</scope>
    <source>
        <tissue evidence="2">Skin</tissue>
    </source>
</reference>
<evidence type="ECO:0000313" key="3">
    <source>
        <dbReference type="EMBL" id="CEK79299.1"/>
    </source>
</evidence>
<sequence>MRSASPSSEAKKALNTERLPKYEQIRTIYHSVSQNRTQLTSQPHVYKIEALLMWRKTNGGYNPEYDSINTRNR</sequence>
<organism evidence="2">
    <name type="scientific">Arion vulgaris</name>
    <dbReference type="NCBI Taxonomy" id="1028688"/>
    <lineage>
        <taxon>Eukaryota</taxon>
        <taxon>Metazoa</taxon>
        <taxon>Spiralia</taxon>
        <taxon>Lophotrochozoa</taxon>
        <taxon>Mollusca</taxon>
        <taxon>Gastropoda</taxon>
        <taxon>Heterobranchia</taxon>
        <taxon>Euthyneura</taxon>
        <taxon>Panpulmonata</taxon>
        <taxon>Eupulmonata</taxon>
        <taxon>Stylommatophora</taxon>
        <taxon>Helicina</taxon>
        <taxon>Arionoidea</taxon>
        <taxon>Arionidae</taxon>
        <taxon>Arion</taxon>
    </lineage>
</organism>
<name>A0A0B7AF77_9EUPU</name>
<dbReference type="EMBL" id="HACG01032432">
    <property type="protein sequence ID" value="CEK79297.1"/>
    <property type="molecule type" value="Transcribed_RNA"/>
</dbReference>
<dbReference type="AlphaFoldDB" id="A0A0B7AF77"/>
<dbReference type="EMBL" id="HACG01032434">
    <property type="protein sequence ID" value="CEK79299.1"/>
    <property type="molecule type" value="Transcribed_RNA"/>
</dbReference>
<feature type="non-terminal residue" evidence="2">
    <location>
        <position position="73"/>
    </location>
</feature>
<protein>
    <submittedName>
        <fullName evidence="2">Uncharacterized protein</fullName>
    </submittedName>
</protein>
<dbReference type="EMBL" id="HACG01032431">
    <property type="protein sequence ID" value="CEK79296.1"/>
    <property type="molecule type" value="Transcribed_RNA"/>
</dbReference>
<proteinExistence type="predicted"/>
<evidence type="ECO:0000313" key="2">
    <source>
        <dbReference type="EMBL" id="CEK79297.1"/>
    </source>
</evidence>
<accession>A0A0B7AF77</accession>